<dbReference type="InterPro" id="IPR001680">
    <property type="entry name" value="WD40_rpt"/>
</dbReference>
<dbReference type="Gene3D" id="2.130.10.10">
    <property type="entry name" value="YVTN repeat-like/Quinoprotein amine dehydrogenase"/>
    <property type="match status" value="1"/>
</dbReference>
<dbReference type="InterPro" id="IPR019775">
    <property type="entry name" value="WD40_repeat_CS"/>
</dbReference>
<proteinExistence type="inferred from homology"/>
<evidence type="ECO:0000313" key="7">
    <source>
        <dbReference type="EMBL" id="KAL0274567.1"/>
    </source>
</evidence>
<comment type="caution">
    <text evidence="7">The sequence shown here is derived from an EMBL/GenBank/DDBJ whole genome shotgun (WGS) entry which is preliminary data.</text>
</comment>
<dbReference type="InterPro" id="IPR013923">
    <property type="entry name" value="Autophagy-rel_prot_16_dom"/>
</dbReference>
<dbReference type="CDD" id="cd22887">
    <property type="entry name" value="Atg16_CCD"/>
    <property type="match status" value="1"/>
</dbReference>
<keyword evidence="3" id="KW-0677">Repeat</keyword>
<dbReference type="PROSITE" id="PS00678">
    <property type="entry name" value="WD_REPEATS_1"/>
    <property type="match status" value="1"/>
</dbReference>
<dbReference type="SMART" id="SM00320">
    <property type="entry name" value="WD40"/>
    <property type="match status" value="2"/>
</dbReference>
<gene>
    <name evidence="7" type="ORF">PYX00_002668</name>
</gene>
<dbReference type="PANTHER" id="PTHR19878">
    <property type="entry name" value="AUTOPHAGY PROTEIN 16-LIKE"/>
    <property type="match status" value="1"/>
</dbReference>
<comment type="similarity">
    <text evidence="1">Belongs to the WD repeat ATG16 family.</text>
</comment>
<evidence type="ECO:0000256" key="5">
    <source>
        <dbReference type="SAM" id="Coils"/>
    </source>
</evidence>
<organism evidence="7">
    <name type="scientific">Menopon gallinae</name>
    <name type="common">poultry shaft louse</name>
    <dbReference type="NCBI Taxonomy" id="328185"/>
    <lineage>
        <taxon>Eukaryota</taxon>
        <taxon>Metazoa</taxon>
        <taxon>Ecdysozoa</taxon>
        <taxon>Arthropoda</taxon>
        <taxon>Hexapoda</taxon>
        <taxon>Insecta</taxon>
        <taxon>Pterygota</taxon>
        <taxon>Neoptera</taxon>
        <taxon>Paraneoptera</taxon>
        <taxon>Psocodea</taxon>
        <taxon>Troctomorpha</taxon>
        <taxon>Phthiraptera</taxon>
        <taxon>Amblycera</taxon>
        <taxon>Menoponidae</taxon>
        <taxon>Menopon</taxon>
    </lineage>
</organism>
<dbReference type="InterPro" id="IPR045160">
    <property type="entry name" value="ATG16"/>
</dbReference>
<dbReference type="GO" id="GO:0034045">
    <property type="term" value="C:phagophore assembly site membrane"/>
    <property type="evidence" value="ECO:0007669"/>
    <property type="project" value="TreeGrafter"/>
</dbReference>
<protein>
    <recommendedName>
        <fullName evidence="6">Autophagy-related protein 16 domain-containing protein</fullName>
    </recommendedName>
</protein>
<dbReference type="PROSITE" id="PS50082">
    <property type="entry name" value="WD_REPEATS_2"/>
    <property type="match status" value="2"/>
</dbReference>
<dbReference type="GO" id="GO:0000045">
    <property type="term" value="P:autophagosome assembly"/>
    <property type="evidence" value="ECO:0007669"/>
    <property type="project" value="InterPro"/>
</dbReference>
<evidence type="ECO:0000256" key="4">
    <source>
        <dbReference type="PROSITE-ProRule" id="PRU00221"/>
    </source>
</evidence>
<feature type="repeat" description="WD" evidence="4">
    <location>
        <begin position="251"/>
        <end position="292"/>
    </location>
</feature>
<dbReference type="GO" id="GO:0043495">
    <property type="term" value="F:protein-membrane adaptor activity"/>
    <property type="evidence" value="ECO:0007669"/>
    <property type="project" value="TreeGrafter"/>
</dbReference>
<keyword evidence="5" id="KW-0175">Coiled coil</keyword>
<dbReference type="PROSITE" id="PS50294">
    <property type="entry name" value="WD_REPEATS_REGION"/>
    <property type="match status" value="1"/>
</dbReference>
<dbReference type="InterPro" id="IPR036322">
    <property type="entry name" value="WD40_repeat_dom_sf"/>
</dbReference>
<dbReference type="GO" id="GO:0000421">
    <property type="term" value="C:autophagosome membrane"/>
    <property type="evidence" value="ECO:0007669"/>
    <property type="project" value="TreeGrafter"/>
</dbReference>
<dbReference type="SUPFAM" id="SSF50978">
    <property type="entry name" value="WD40 repeat-like"/>
    <property type="match status" value="1"/>
</dbReference>
<feature type="repeat" description="WD" evidence="4">
    <location>
        <begin position="295"/>
        <end position="336"/>
    </location>
</feature>
<sequence>MVDSDIKWKLDIIRQIHERNRFEIDCFADLILYNHKLVEGTTSLRDENIQLTIENEKLRKDCKEGVASTADQEKIQALEQKVLLQQEELTSLHKRRGEHTQQLVDLNAALQDRDKLIAERDNVISDQKATISKLKIDVNLYQLNFRELEGLNQTIRDEHTALQLAFAALEEKLRQAQNENRALVNKLMNYKSKDADRLNEENESFVRKKQAAILKDLEEAAKESGGTASPEKWPIVHTPVPALPTCPSLKIDAHDSEVNAVRWSPVDRILATGGSDRRVKLWDVSRGMYENIGMLTGSNAGVMSVDFDSTGTLILAASLDFACRVWTVSDRRLRVSLHHKILFLRIDGFRSATRIIQ</sequence>
<dbReference type="EMBL" id="JARGDH010000002">
    <property type="protein sequence ID" value="KAL0274567.1"/>
    <property type="molecule type" value="Genomic_DNA"/>
</dbReference>
<dbReference type="Pfam" id="PF00400">
    <property type="entry name" value="WD40"/>
    <property type="match status" value="2"/>
</dbReference>
<dbReference type="PANTHER" id="PTHR19878:SF8">
    <property type="entry name" value="AUTOPHAGY-RELATED 16, ISOFORM F"/>
    <property type="match status" value="1"/>
</dbReference>
<keyword evidence="2 4" id="KW-0853">WD repeat</keyword>
<dbReference type="AlphaFoldDB" id="A0AAW2HYQ1"/>
<accession>A0AAW2HYQ1</accession>
<evidence type="ECO:0000259" key="6">
    <source>
        <dbReference type="Pfam" id="PF08614"/>
    </source>
</evidence>
<dbReference type="Pfam" id="PF08614">
    <property type="entry name" value="ATG16"/>
    <property type="match status" value="1"/>
</dbReference>
<reference evidence="7" key="1">
    <citation type="journal article" date="2024" name="Gigascience">
        <title>Chromosome-level genome of the poultry shaft louse Menopon gallinae provides insight into the host-switching and adaptive evolution of parasitic lice.</title>
        <authorList>
            <person name="Xu Y."/>
            <person name="Ma L."/>
            <person name="Liu S."/>
            <person name="Liang Y."/>
            <person name="Liu Q."/>
            <person name="He Z."/>
            <person name="Tian L."/>
            <person name="Duan Y."/>
            <person name="Cai W."/>
            <person name="Li H."/>
            <person name="Song F."/>
        </authorList>
    </citation>
    <scope>NUCLEOTIDE SEQUENCE</scope>
    <source>
        <strain evidence="7">Cailab_2023a</strain>
    </source>
</reference>
<name>A0AAW2HYQ1_9NEOP</name>
<feature type="domain" description="Autophagy-related protein 16" evidence="6">
    <location>
        <begin position="11"/>
        <end position="199"/>
    </location>
</feature>
<evidence type="ECO:0000256" key="3">
    <source>
        <dbReference type="ARBA" id="ARBA00022737"/>
    </source>
</evidence>
<feature type="coiled-coil region" evidence="5">
    <location>
        <begin position="159"/>
        <end position="193"/>
    </location>
</feature>
<evidence type="ECO:0000256" key="1">
    <source>
        <dbReference type="ARBA" id="ARBA00009271"/>
    </source>
</evidence>
<dbReference type="GO" id="GO:0034274">
    <property type="term" value="C:Atg12-Atg5-Atg16 complex"/>
    <property type="evidence" value="ECO:0007669"/>
    <property type="project" value="TreeGrafter"/>
</dbReference>
<dbReference type="InterPro" id="IPR015943">
    <property type="entry name" value="WD40/YVTN_repeat-like_dom_sf"/>
</dbReference>
<evidence type="ECO:0000256" key="2">
    <source>
        <dbReference type="ARBA" id="ARBA00022574"/>
    </source>
</evidence>